<organism evidence="1 2">
    <name type="scientific">Blautia intestinihominis</name>
    <dbReference type="NCBI Taxonomy" id="3133152"/>
    <lineage>
        <taxon>Bacteria</taxon>
        <taxon>Bacillati</taxon>
        <taxon>Bacillota</taxon>
        <taxon>Clostridia</taxon>
        <taxon>Lachnospirales</taxon>
        <taxon>Lachnospiraceae</taxon>
        <taxon>Blautia</taxon>
    </lineage>
</organism>
<dbReference type="Proteomes" id="UP001446032">
    <property type="component" value="Unassembled WGS sequence"/>
</dbReference>
<accession>A0ABV1AP19</accession>
<evidence type="ECO:0000313" key="2">
    <source>
        <dbReference type="Proteomes" id="UP001446032"/>
    </source>
</evidence>
<comment type="caution">
    <text evidence="1">The sequence shown here is derived from an EMBL/GenBank/DDBJ whole genome shotgun (WGS) entry which is preliminary data.</text>
</comment>
<dbReference type="RefSeq" id="WP_173721360.1">
    <property type="nucleotide sequence ID" value="NZ_JBBMEI010000072.1"/>
</dbReference>
<reference evidence="1 2" key="1">
    <citation type="submission" date="2024-03" db="EMBL/GenBank/DDBJ databases">
        <title>Human intestinal bacterial collection.</title>
        <authorList>
            <person name="Pauvert C."/>
            <person name="Hitch T.C.A."/>
            <person name="Clavel T."/>
        </authorList>
    </citation>
    <scope>NUCLEOTIDE SEQUENCE [LARGE SCALE GENOMIC DNA]</scope>
    <source>
        <strain evidence="1 2">CLA-AA-H95</strain>
    </source>
</reference>
<dbReference type="EMBL" id="JBBMEI010000072">
    <property type="protein sequence ID" value="MEQ2359781.1"/>
    <property type="molecule type" value="Genomic_DNA"/>
</dbReference>
<gene>
    <name evidence="1" type="ORF">WMO75_15920</name>
</gene>
<sequence>MNEFYETVANFLEEIRCDSEERKYAVAPEDMKESVAEMKKMQKKFTQHLEKMPDADRDVLEEYIEVLEQAHFKEEQRAYYQGIMDGVELLGGLGLIKKGSNMKKLVEKLKE</sequence>
<name>A0ABV1AP19_9FIRM</name>
<keyword evidence="2" id="KW-1185">Reference proteome</keyword>
<evidence type="ECO:0000313" key="1">
    <source>
        <dbReference type="EMBL" id="MEQ2359781.1"/>
    </source>
</evidence>
<protein>
    <submittedName>
        <fullName evidence="1">Uncharacterized protein</fullName>
    </submittedName>
</protein>
<proteinExistence type="predicted"/>